<dbReference type="RefSeq" id="WP_016418060.1">
    <property type="nucleotide sequence ID" value="NZ_AUAB01000024.1"/>
</dbReference>
<dbReference type="SMART" id="SM00854">
    <property type="entry name" value="PGA_cap"/>
    <property type="match status" value="1"/>
</dbReference>
<dbReference type="PANTHER" id="PTHR33393">
    <property type="entry name" value="POLYGLUTAMINE SYNTHESIS ACCESSORY PROTEIN RV0574C-RELATED"/>
    <property type="match status" value="1"/>
</dbReference>
<dbReference type="Gene3D" id="3.60.21.10">
    <property type="match status" value="1"/>
</dbReference>
<proteinExistence type="inferred from homology"/>
<dbReference type="eggNOG" id="COG2843">
    <property type="taxonomic scope" value="Bacteria"/>
</dbReference>
<evidence type="ECO:0000313" key="4">
    <source>
        <dbReference type="Proteomes" id="UP000014463"/>
    </source>
</evidence>
<evidence type="ECO:0000259" key="2">
    <source>
        <dbReference type="SMART" id="SM00854"/>
    </source>
</evidence>
<dbReference type="AlphaFoldDB" id="S2KLP1"/>
<dbReference type="InterPro" id="IPR029052">
    <property type="entry name" value="Metallo-depent_PP-like"/>
</dbReference>
<dbReference type="InterPro" id="IPR019079">
    <property type="entry name" value="Capsule_synth_CapA"/>
</dbReference>
<feature type="domain" description="Capsule synthesis protein CapA" evidence="2">
    <location>
        <begin position="13"/>
        <end position="294"/>
    </location>
</feature>
<dbReference type="Pfam" id="PF09587">
    <property type="entry name" value="PGA_cap"/>
    <property type="match status" value="1"/>
</dbReference>
<accession>S2KLP1</accession>
<dbReference type="InterPro" id="IPR052169">
    <property type="entry name" value="CW_Biosynth-Accessory"/>
</dbReference>
<sequence length="375" mass="41929">MNVDVKEIAESVTLSLCGDVMMGRGVDQILPHTSSPELYEPYVRDARDYVGLAEHANGTISRHVSFDYIWGAALEELERFQPEIRLINLETAITRHDTPWPNKGINYRMHPNNAPCLTAAGIQCCALANNHVLDWHYGGLKETLTTLEDNGIAYSGAANTLADASRPAKLPLTGGGRMLVWSFGLADSGIPPEWRAKTSRAGVYLLDSESEEDVEALAQRITAEKHNGDIALISVHWGGNWGYEIPADHRYLAQRLIDAGADIIHGHSSHHPKGMELYHGKPILYGCGDLINDYEGISGHETFHADLALMFFCRWQLDRNEPAALWMTPLRRRRFTLEYASEDEARWLQETLNQVNGPESPTLTMDGDHRLHWLG</sequence>
<reference evidence="3 4" key="1">
    <citation type="journal article" date="2013" name="Genome Announc.">
        <title>Draft genome sequence of the moderately halophilic gammaproteobacterium Halomonas anticariensis FP35.</title>
        <authorList>
            <person name="Tahrioui A."/>
            <person name="Quesada E."/>
            <person name="Llamas I."/>
        </authorList>
    </citation>
    <scope>NUCLEOTIDE SEQUENCE [LARGE SCALE GENOMIC DNA]</scope>
    <source>
        <strain evidence="4">DSM 16096 / CECT 5854 / LMG 22089 / FP35</strain>
    </source>
</reference>
<dbReference type="SUPFAM" id="SSF56300">
    <property type="entry name" value="Metallo-dependent phosphatases"/>
    <property type="match status" value="1"/>
</dbReference>
<gene>
    <name evidence="3" type="ORF">L861_12405</name>
</gene>
<dbReference type="PANTHER" id="PTHR33393:SF11">
    <property type="entry name" value="POLYGLUTAMINE SYNTHESIS ACCESSORY PROTEIN RV0574C-RELATED"/>
    <property type="match status" value="1"/>
</dbReference>
<evidence type="ECO:0000313" key="3">
    <source>
        <dbReference type="EMBL" id="EPC01368.1"/>
    </source>
</evidence>
<evidence type="ECO:0000256" key="1">
    <source>
        <dbReference type="ARBA" id="ARBA00005662"/>
    </source>
</evidence>
<dbReference type="EMBL" id="ASTJ01000036">
    <property type="protein sequence ID" value="EPC01368.1"/>
    <property type="molecule type" value="Genomic_DNA"/>
</dbReference>
<protein>
    <recommendedName>
        <fullName evidence="2">Capsule synthesis protein CapA domain-containing protein</fullName>
    </recommendedName>
</protein>
<dbReference type="PATRIC" id="fig|1121939.11.peg.3541"/>
<comment type="similarity">
    <text evidence="1">Belongs to the CapA family.</text>
</comment>
<comment type="caution">
    <text evidence="3">The sequence shown here is derived from an EMBL/GenBank/DDBJ whole genome shotgun (WGS) entry which is preliminary data.</text>
</comment>
<dbReference type="STRING" id="1121939.L861_12405"/>
<name>S2KLP1_LITA3</name>
<dbReference type="Proteomes" id="UP000014463">
    <property type="component" value="Unassembled WGS sequence"/>
</dbReference>
<organism evidence="3 4">
    <name type="scientific">Litchfieldella anticariensis (strain DSM 16096 / CECT 5854 / CIP 108499 / LMG 22089 / FP35)</name>
    <name type="common">Halomonas anticariensis</name>
    <dbReference type="NCBI Taxonomy" id="1121939"/>
    <lineage>
        <taxon>Bacteria</taxon>
        <taxon>Pseudomonadati</taxon>
        <taxon>Pseudomonadota</taxon>
        <taxon>Gammaproteobacteria</taxon>
        <taxon>Oceanospirillales</taxon>
        <taxon>Halomonadaceae</taxon>
        <taxon>Litchfieldella</taxon>
    </lineage>
</organism>
<dbReference type="CDD" id="cd07381">
    <property type="entry name" value="MPP_CapA"/>
    <property type="match status" value="1"/>
</dbReference>
<keyword evidence="4" id="KW-1185">Reference proteome</keyword>